<dbReference type="Proteomes" id="UP001058273">
    <property type="component" value="Chromosome"/>
</dbReference>
<feature type="transmembrane region" description="Helical" evidence="1">
    <location>
        <begin position="91"/>
        <end position="112"/>
    </location>
</feature>
<keyword evidence="1" id="KW-0472">Membrane</keyword>
<sequence length="123" mass="14720">MTYTHITTDELVLIESYYYQNKKVIFVAKQLKQSRQTIYNVYNALNDGLSILDYYQRYKTNKKIAIDGLPIYLITKKNISKRKWFKVGPQMWLLVVLSFLFLVLFVLFIIYLKEAILMSLLYQ</sequence>
<evidence type="ECO:0008006" key="4">
    <source>
        <dbReference type="Google" id="ProtNLM"/>
    </source>
</evidence>
<name>A0ABY5NYK7_9ENTE</name>
<keyword evidence="1" id="KW-1133">Transmembrane helix</keyword>
<evidence type="ECO:0000256" key="1">
    <source>
        <dbReference type="SAM" id="Phobius"/>
    </source>
</evidence>
<reference evidence="2" key="2">
    <citation type="submission" date="2022-08" db="EMBL/GenBank/DDBJ databases">
        <authorList>
            <person name="Poehlein A."/>
            <person name="Guzman J."/>
            <person name="Daniel R."/>
            <person name="Vilcinskas A."/>
        </authorList>
    </citation>
    <scope>NUCLEOTIDE SEQUENCE</scope>
    <source>
        <strain evidence="2">G314FT</strain>
    </source>
</reference>
<evidence type="ECO:0000313" key="2">
    <source>
        <dbReference type="EMBL" id="UUV98658.1"/>
    </source>
</evidence>
<dbReference type="EMBL" id="CP102451">
    <property type="protein sequence ID" value="UUV98658.1"/>
    <property type="molecule type" value="Genomic_DNA"/>
</dbReference>
<keyword evidence="3" id="KW-1185">Reference proteome</keyword>
<protein>
    <recommendedName>
        <fullName evidence="4">Transposase IS30-like HTH domain-containing protein</fullName>
    </recommendedName>
</protein>
<proteinExistence type="predicted"/>
<reference evidence="2" key="1">
    <citation type="submission" date="2022-08" db="EMBL/GenBank/DDBJ databases">
        <title>Genome sequence of Vagococcus luciliae DSM 112651.</title>
        <authorList>
            <person name="Juan G."/>
            <person name="Anja P."/>
            <person name="Rolf D."/>
            <person name="Kampfer P."/>
            <person name="Vilcinskas A."/>
        </authorList>
    </citation>
    <scope>NUCLEOTIDE SEQUENCE</scope>
    <source>
        <strain evidence="2">G314FT</strain>
    </source>
</reference>
<evidence type="ECO:0000313" key="3">
    <source>
        <dbReference type="Proteomes" id="UP001058273"/>
    </source>
</evidence>
<gene>
    <name evidence="2" type="ORF">G314FT_08120</name>
</gene>
<accession>A0ABY5NYK7</accession>
<keyword evidence="1" id="KW-0812">Transmembrane</keyword>
<organism evidence="2 3">
    <name type="scientific">Vagococcus luciliae</name>
    <dbReference type="NCBI Taxonomy" id="2920380"/>
    <lineage>
        <taxon>Bacteria</taxon>
        <taxon>Bacillati</taxon>
        <taxon>Bacillota</taxon>
        <taxon>Bacilli</taxon>
        <taxon>Lactobacillales</taxon>
        <taxon>Enterococcaceae</taxon>
        <taxon>Vagococcus</taxon>
    </lineage>
</organism>